<dbReference type="RefSeq" id="WP_108594574.1">
    <property type="nucleotide sequence ID" value="NZ_CP028913.1"/>
</dbReference>
<keyword evidence="2" id="KW-1185">Reference proteome</keyword>
<dbReference type="EMBL" id="CP028913">
    <property type="protein sequence ID" value="AWB94752.1"/>
    <property type="molecule type" value="Genomic_DNA"/>
</dbReference>
<evidence type="ECO:0000313" key="1">
    <source>
        <dbReference type="EMBL" id="AWB94752.1"/>
    </source>
</evidence>
<dbReference type="AlphaFoldDB" id="A0A2S0WTW3"/>
<accession>A0A2S0WTW3</accession>
<dbReference type="KEGG" id="agm:DCE93_03015"/>
<organism evidence="1 2">
    <name type="scientific">Agromyces badenianii</name>
    <dbReference type="NCBI Taxonomy" id="2080742"/>
    <lineage>
        <taxon>Bacteria</taxon>
        <taxon>Bacillati</taxon>
        <taxon>Actinomycetota</taxon>
        <taxon>Actinomycetes</taxon>
        <taxon>Micrococcales</taxon>
        <taxon>Microbacteriaceae</taxon>
        <taxon>Agromyces</taxon>
    </lineage>
</organism>
<gene>
    <name evidence="1" type="ORF">DCE93_03015</name>
</gene>
<protein>
    <submittedName>
        <fullName evidence="1">Uncharacterized protein</fullName>
    </submittedName>
</protein>
<reference evidence="1 2" key="1">
    <citation type="submission" date="2018-04" db="EMBL/GenBank/DDBJ databases">
        <authorList>
            <person name="Li J."/>
        </authorList>
    </citation>
    <scope>NUCLEOTIDE SEQUENCE [LARGE SCALE GENOMIC DNA]</scope>
    <source>
        <strain evidence="2">30A</strain>
    </source>
</reference>
<dbReference type="Proteomes" id="UP000244729">
    <property type="component" value="Chromosome"/>
</dbReference>
<name>A0A2S0WTW3_9MICO</name>
<sequence length="64" mass="7034">MSRTVWTVIGVIVAVVIAWVLVDVLFSLLWFIGKLAIVAVVAVIVFFVLRSVFGRTGGQDSIER</sequence>
<proteinExistence type="predicted"/>
<evidence type="ECO:0000313" key="2">
    <source>
        <dbReference type="Proteomes" id="UP000244729"/>
    </source>
</evidence>